<evidence type="ECO:0000313" key="1">
    <source>
        <dbReference type="EMBL" id="KAJ7759625.1"/>
    </source>
</evidence>
<evidence type="ECO:0000313" key="2">
    <source>
        <dbReference type="Proteomes" id="UP001215598"/>
    </source>
</evidence>
<gene>
    <name evidence="1" type="ORF">B0H16DRAFT_1456893</name>
</gene>
<accession>A0AAD7NF96</accession>
<name>A0AAD7NF96_9AGAR</name>
<reference evidence="1" key="1">
    <citation type="submission" date="2023-03" db="EMBL/GenBank/DDBJ databases">
        <title>Massive genome expansion in bonnet fungi (Mycena s.s.) driven by repeated elements and novel gene families across ecological guilds.</title>
        <authorList>
            <consortium name="Lawrence Berkeley National Laboratory"/>
            <person name="Harder C.B."/>
            <person name="Miyauchi S."/>
            <person name="Viragh M."/>
            <person name="Kuo A."/>
            <person name="Thoen E."/>
            <person name="Andreopoulos B."/>
            <person name="Lu D."/>
            <person name="Skrede I."/>
            <person name="Drula E."/>
            <person name="Henrissat B."/>
            <person name="Morin E."/>
            <person name="Kohler A."/>
            <person name="Barry K."/>
            <person name="LaButti K."/>
            <person name="Morin E."/>
            <person name="Salamov A."/>
            <person name="Lipzen A."/>
            <person name="Mereny Z."/>
            <person name="Hegedus B."/>
            <person name="Baldrian P."/>
            <person name="Stursova M."/>
            <person name="Weitz H."/>
            <person name="Taylor A."/>
            <person name="Grigoriev I.V."/>
            <person name="Nagy L.G."/>
            <person name="Martin F."/>
            <person name="Kauserud H."/>
        </authorList>
    </citation>
    <scope>NUCLEOTIDE SEQUENCE</scope>
    <source>
        <strain evidence="1">CBHHK182m</strain>
    </source>
</reference>
<proteinExistence type="predicted"/>
<dbReference type="AlphaFoldDB" id="A0AAD7NF96"/>
<dbReference type="EMBL" id="JARKIB010000039">
    <property type="protein sequence ID" value="KAJ7759625.1"/>
    <property type="molecule type" value="Genomic_DNA"/>
</dbReference>
<comment type="caution">
    <text evidence="1">The sequence shown here is derived from an EMBL/GenBank/DDBJ whole genome shotgun (WGS) entry which is preliminary data.</text>
</comment>
<protein>
    <submittedName>
        <fullName evidence="1">Uncharacterized protein</fullName>
    </submittedName>
</protein>
<dbReference type="Proteomes" id="UP001215598">
    <property type="component" value="Unassembled WGS sequence"/>
</dbReference>
<organism evidence="1 2">
    <name type="scientific">Mycena metata</name>
    <dbReference type="NCBI Taxonomy" id="1033252"/>
    <lineage>
        <taxon>Eukaryota</taxon>
        <taxon>Fungi</taxon>
        <taxon>Dikarya</taxon>
        <taxon>Basidiomycota</taxon>
        <taxon>Agaricomycotina</taxon>
        <taxon>Agaricomycetes</taxon>
        <taxon>Agaricomycetidae</taxon>
        <taxon>Agaricales</taxon>
        <taxon>Marasmiineae</taxon>
        <taxon>Mycenaceae</taxon>
        <taxon>Mycena</taxon>
    </lineage>
</organism>
<sequence>MAIVHDPKRASSQCTLEGTVSRYKATGRKENTHLSSNVDQGPGQCRHCWKMLVHQGKAGNGVLKFNRRYYADRMLKGSSTGKTKKYELEVPLTLPSTDGSWFRHLMLYIRSHTPP</sequence>
<keyword evidence="2" id="KW-1185">Reference proteome</keyword>